<feature type="compositionally biased region" description="Low complexity" evidence="5">
    <location>
        <begin position="398"/>
        <end position="407"/>
    </location>
</feature>
<feature type="compositionally biased region" description="Gly residues" evidence="5">
    <location>
        <begin position="408"/>
        <end position="417"/>
    </location>
</feature>
<reference evidence="8 9" key="1">
    <citation type="submission" date="2019-03" db="EMBL/GenBank/DDBJ databases">
        <title>Draft genome sequences of novel Actinobacteria.</title>
        <authorList>
            <person name="Sahin N."/>
            <person name="Ay H."/>
            <person name="Saygin H."/>
        </authorList>
    </citation>
    <scope>NUCLEOTIDE SEQUENCE [LARGE SCALE GENOMIC DNA]</scope>
    <source>
        <strain evidence="8 9">CH32</strain>
    </source>
</reference>
<comment type="caution">
    <text evidence="8">The sequence shown here is derived from an EMBL/GenBank/DDBJ whole genome shotgun (WGS) entry which is preliminary data.</text>
</comment>
<dbReference type="PANTHER" id="PTHR43289:SF34">
    <property type="entry name" value="SERINE_THREONINE-PROTEIN KINASE YBDM-RELATED"/>
    <property type="match status" value="1"/>
</dbReference>
<dbReference type="Gene3D" id="3.30.200.20">
    <property type="entry name" value="Phosphorylase Kinase, domain 1"/>
    <property type="match status" value="1"/>
</dbReference>
<keyword evidence="6" id="KW-0472">Membrane</keyword>
<gene>
    <name evidence="8" type="ORF">E1286_39825</name>
</gene>
<evidence type="ECO:0000256" key="5">
    <source>
        <dbReference type="SAM" id="MobiDB-lite"/>
    </source>
</evidence>
<accession>A0A4R4XVL7</accession>
<keyword evidence="9" id="KW-1185">Reference proteome</keyword>
<dbReference type="PROSITE" id="PS50011">
    <property type="entry name" value="PROTEIN_KINASE_DOM"/>
    <property type="match status" value="1"/>
</dbReference>
<keyword evidence="8" id="KW-0723">Serine/threonine-protein kinase</keyword>
<feature type="transmembrane region" description="Helical" evidence="6">
    <location>
        <begin position="490"/>
        <end position="509"/>
    </location>
</feature>
<dbReference type="EMBL" id="SMKQ01000220">
    <property type="protein sequence ID" value="TDD35320.1"/>
    <property type="molecule type" value="Genomic_DNA"/>
</dbReference>
<evidence type="ECO:0000256" key="1">
    <source>
        <dbReference type="ARBA" id="ARBA00022679"/>
    </source>
</evidence>
<keyword evidence="3 8" id="KW-0418">Kinase</keyword>
<organism evidence="8 9">
    <name type="scientific">Nonomuraea terrae</name>
    <dbReference type="NCBI Taxonomy" id="2530383"/>
    <lineage>
        <taxon>Bacteria</taxon>
        <taxon>Bacillati</taxon>
        <taxon>Actinomycetota</taxon>
        <taxon>Actinomycetes</taxon>
        <taxon>Streptosporangiales</taxon>
        <taxon>Streptosporangiaceae</taxon>
        <taxon>Nonomuraea</taxon>
    </lineage>
</organism>
<dbReference type="Pfam" id="PF00069">
    <property type="entry name" value="Pkinase"/>
    <property type="match status" value="1"/>
</dbReference>
<feature type="region of interest" description="Disordered" evidence="5">
    <location>
        <begin position="287"/>
        <end position="484"/>
    </location>
</feature>
<dbReference type="GO" id="GO:0005524">
    <property type="term" value="F:ATP binding"/>
    <property type="evidence" value="ECO:0007669"/>
    <property type="project" value="UniProtKB-KW"/>
</dbReference>
<dbReference type="PROSITE" id="PS00108">
    <property type="entry name" value="PROTEIN_KINASE_ST"/>
    <property type="match status" value="1"/>
</dbReference>
<dbReference type="CDD" id="cd14014">
    <property type="entry name" value="STKc_PknB_like"/>
    <property type="match status" value="1"/>
</dbReference>
<feature type="compositionally biased region" description="Low complexity" evidence="5">
    <location>
        <begin position="299"/>
        <end position="323"/>
    </location>
</feature>
<evidence type="ECO:0000256" key="6">
    <source>
        <dbReference type="SAM" id="Phobius"/>
    </source>
</evidence>
<dbReference type="PANTHER" id="PTHR43289">
    <property type="entry name" value="MITOGEN-ACTIVATED PROTEIN KINASE KINASE KINASE 20-RELATED"/>
    <property type="match status" value="1"/>
</dbReference>
<evidence type="ECO:0000259" key="7">
    <source>
        <dbReference type="PROSITE" id="PS50011"/>
    </source>
</evidence>
<sequence length="564" mass="57113">MSELRADDPRQLGAYRLTRRLGQGGQGVVYLGHSPQGAQVAVKLLHASLSDDPSVRRRFLREVEAVRRVAAFCTAQLLDADLDGDRPYLVSEYVEGPSLRELVLGQGPRRGGSLDRLAIGTATALGAIHRAGVVHRDFKPGNVLLGLDGPRVIDFGVSRLKDSTASTGHLPMGTPAYMAPERIKGESAGPATDLWAWGLTMVFTATGRNAYAGGTYQEVLARVLYGRPDVGALTGRLREIVEACLAPEPGDRPDAEEVLRLLLGQDRIGSDVLTSGAMVAIGASAAPGPDAAGTGGSGAAAPDPSGAGAAGDAAHEAGSGADGADLDATEPFQADFSVPGDGESRFTDDDADVTQVAPRGARSTGSAAEDAAPARVEDAGLDADGGETGGVEREGVDVTEPAASSGCDGRGSGGSDGAGAVEVGDADTTVPVSPTSGAGGEDSGPVITDPDPTTSFPVITGRERPFPASAQPPAGDGSPDRGSSVGGRRMVLAAAIAVVVVVAGLLLWLRAAHGSVAEGAWTGSGEKSTAPVMPRFGEADRTVIKVTRAGEEEVTYSGTVSSAA</sequence>
<dbReference type="Proteomes" id="UP000295302">
    <property type="component" value="Unassembled WGS sequence"/>
</dbReference>
<evidence type="ECO:0000256" key="4">
    <source>
        <dbReference type="ARBA" id="ARBA00022840"/>
    </source>
</evidence>
<dbReference type="SUPFAM" id="SSF56112">
    <property type="entry name" value="Protein kinase-like (PK-like)"/>
    <property type="match status" value="1"/>
</dbReference>
<dbReference type="AlphaFoldDB" id="A0A4R4XVL7"/>
<feature type="compositionally biased region" description="Low complexity" evidence="5">
    <location>
        <begin position="418"/>
        <end position="427"/>
    </location>
</feature>
<dbReference type="InterPro" id="IPR011009">
    <property type="entry name" value="Kinase-like_dom_sf"/>
</dbReference>
<evidence type="ECO:0000256" key="2">
    <source>
        <dbReference type="ARBA" id="ARBA00022741"/>
    </source>
</evidence>
<evidence type="ECO:0000313" key="9">
    <source>
        <dbReference type="Proteomes" id="UP000295302"/>
    </source>
</evidence>
<name>A0A4R4XVL7_9ACTN</name>
<evidence type="ECO:0000313" key="8">
    <source>
        <dbReference type="EMBL" id="TDD35320.1"/>
    </source>
</evidence>
<keyword evidence="6" id="KW-0812">Transmembrane</keyword>
<evidence type="ECO:0000256" key="3">
    <source>
        <dbReference type="ARBA" id="ARBA00022777"/>
    </source>
</evidence>
<protein>
    <submittedName>
        <fullName evidence="8">Serine/threonine protein kinase</fullName>
    </submittedName>
</protein>
<dbReference type="InterPro" id="IPR008271">
    <property type="entry name" value="Ser/Thr_kinase_AS"/>
</dbReference>
<dbReference type="Gene3D" id="1.10.510.10">
    <property type="entry name" value="Transferase(Phosphotransferase) domain 1"/>
    <property type="match status" value="1"/>
</dbReference>
<feature type="domain" description="Protein kinase" evidence="7">
    <location>
        <begin position="15"/>
        <end position="268"/>
    </location>
</feature>
<dbReference type="GO" id="GO:0004674">
    <property type="term" value="F:protein serine/threonine kinase activity"/>
    <property type="evidence" value="ECO:0007669"/>
    <property type="project" value="UniProtKB-KW"/>
</dbReference>
<proteinExistence type="predicted"/>
<keyword evidence="4" id="KW-0067">ATP-binding</keyword>
<keyword evidence="6" id="KW-1133">Transmembrane helix</keyword>
<dbReference type="RefSeq" id="WP_132621300.1">
    <property type="nucleotide sequence ID" value="NZ_SMKQ01000220.1"/>
</dbReference>
<dbReference type="OrthoDB" id="3915799at2"/>
<keyword evidence="1" id="KW-0808">Transferase</keyword>
<keyword evidence="2" id="KW-0547">Nucleotide-binding</keyword>
<dbReference type="InterPro" id="IPR000719">
    <property type="entry name" value="Prot_kinase_dom"/>
</dbReference>